<sequence>MGNLSSEAQSAQLWMEQLSLEDRAVLELCNAADVDPTVAQCAAKISWKEQGFQVQPQETGELLLVALSNTPHQGEILQQVGTAPLMRLNFQIDGDQRLILAGTQDQFHLEERVWFASPNLRLRISLLKQANQLYQATWYSEVRMGVLPEPAPEELPHAASTK</sequence>
<dbReference type="EMBL" id="CP000828">
    <property type="protein sequence ID" value="ABW30877.1"/>
    <property type="molecule type" value="Genomic_DNA"/>
</dbReference>
<comment type="similarity">
    <text evidence="1 3">Belongs to the CpcS/CpeS biliprotein lyase family.</text>
</comment>
<evidence type="ECO:0000313" key="5">
    <source>
        <dbReference type="Proteomes" id="UP000000268"/>
    </source>
</evidence>
<gene>
    <name evidence="3" type="primary">cpcS</name>
    <name evidence="4" type="ordered locus">AM1_5938</name>
</gene>
<dbReference type="Gene3D" id="2.40.128.20">
    <property type="match status" value="1"/>
</dbReference>
<dbReference type="GO" id="GO:0017006">
    <property type="term" value="P:protein-tetrapyrrole linkage"/>
    <property type="evidence" value="ECO:0007669"/>
    <property type="project" value="UniProtKB-UniRule"/>
</dbReference>
<organism evidence="4 5">
    <name type="scientific">Acaryochloris marina (strain MBIC 11017)</name>
    <dbReference type="NCBI Taxonomy" id="329726"/>
    <lineage>
        <taxon>Bacteria</taxon>
        <taxon>Bacillati</taxon>
        <taxon>Cyanobacteriota</taxon>
        <taxon>Cyanophyceae</taxon>
        <taxon>Acaryochloridales</taxon>
        <taxon>Acaryochloridaceae</taxon>
        <taxon>Acaryochloris</taxon>
    </lineage>
</organism>
<dbReference type="InterPro" id="IPR018536">
    <property type="entry name" value="CpcS/CpeS"/>
</dbReference>
<dbReference type="Proteomes" id="UP000000268">
    <property type="component" value="Chromosome"/>
</dbReference>
<reference evidence="4 5" key="1">
    <citation type="journal article" date="2008" name="Proc. Natl. Acad. Sci. U.S.A.">
        <title>Niche adaptation and genome expansion in the chlorophyll d-producing cyanobacterium Acaryochloris marina.</title>
        <authorList>
            <person name="Swingley W.D."/>
            <person name="Chen M."/>
            <person name="Cheung P.C."/>
            <person name="Conrad A.L."/>
            <person name="Dejesa L.C."/>
            <person name="Hao J."/>
            <person name="Honchak B.M."/>
            <person name="Karbach L.E."/>
            <person name="Kurdoglu A."/>
            <person name="Lahiri S."/>
            <person name="Mastrian S.D."/>
            <person name="Miyashita H."/>
            <person name="Page L."/>
            <person name="Ramakrishna P."/>
            <person name="Satoh S."/>
            <person name="Sattley W.M."/>
            <person name="Shimada Y."/>
            <person name="Taylor H.L."/>
            <person name="Tomo T."/>
            <person name="Tsuchiya T."/>
            <person name="Wang Z.T."/>
            <person name="Raymond J."/>
            <person name="Mimuro M."/>
            <person name="Blankenship R.E."/>
            <person name="Touchman J.W."/>
        </authorList>
    </citation>
    <scope>NUCLEOTIDE SEQUENCE [LARGE SCALE GENOMIC DNA]</scope>
    <source>
        <strain evidence="5">MBIC 11017</strain>
    </source>
</reference>
<proteinExistence type="inferred from homology"/>
<dbReference type="AlphaFoldDB" id="B0C1P3"/>
<dbReference type="GO" id="GO:0016829">
    <property type="term" value="F:lyase activity"/>
    <property type="evidence" value="ECO:0007669"/>
    <property type="project" value="UniProtKB-KW"/>
</dbReference>
<dbReference type="HOGENOM" id="CLU_096258_0_0_3"/>
<dbReference type="EC" id="4.-.-.-" evidence="3"/>
<keyword evidence="2 3" id="KW-0456">Lyase</keyword>
<dbReference type="eggNOG" id="ENOG50304XR">
    <property type="taxonomic scope" value="Bacteria"/>
</dbReference>
<evidence type="ECO:0000313" key="4">
    <source>
        <dbReference type="EMBL" id="ABW30877.1"/>
    </source>
</evidence>
<dbReference type="Pfam" id="PF09367">
    <property type="entry name" value="CpeS"/>
    <property type="match status" value="1"/>
</dbReference>
<dbReference type="KEGG" id="amr:AM1_5938"/>
<accession>B0C1P3</accession>
<dbReference type="InterPro" id="IPR012674">
    <property type="entry name" value="Calycin"/>
</dbReference>
<keyword evidence="5" id="KW-1185">Reference proteome</keyword>
<protein>
    <recommendedName>
        <fullName evidence="3">Chromophore lyase CpcS/CpeS</fullName>
        <ecNumber evidence="3">4.-.-.-</ecNumber>
    </recommendedName>
</protein>
<evidence type="ECO:0000256" key="2">
    <source>
        <dbReference type="ARBA" id="ARBA00023239"/>
    </source>
</evidence>
<name>B0C1P3_ACAM1</name>
<dbReference type="HAMAP" id="MF_01459">
    <property type="entry name" value="Chrphore_lyase_CpxS"/>
    <property type="match status" value="1"/>
</dbReference>
<comment type="function">
    <text evidence="3">Covalently attaches a chromophore to Cys residue(s) of phycobiliproteins.</text>
</comment>
<dbReference type="STRING" id="329726.AM1_5938"/>
<evidence type="ECO:0000256" key="3">
    <source>
        <dbReference type="HAMAP-Rule" id="MF_01459"/>
    </source>
</evidence>
<dbReference type="CDD" id="cd16339">
    <property type="entry name" value="CpcS"/>
    <property type="match status" value="1"/>
</dbReference>
<evidence type="ECO:0000256" key="1">
    <source>
        <dbReference type="ARBA" id="ARBA00010681"/>
    </source>
</evidence>